<feature type="domain" description="DUF427" evidence="1">
    <location>
        <begin position="2"/>
        <end position="88"/>
    </location>
</feature>
<dbReference type="RefSeq" id="WP_307904650.1">
    <property type="nucleotide sequence ID" value="NZ_AP027059.1"/>
</dbReference>
<dbReference type="EMBL" id="AP027059">
    <property type="protein sequence ID" value="BDU49704.1"/>
    <property type="molecule type" value="Genomic_DNA"/>
</dbReference>
<organism evidence="2 3">
    <name type="scientific">Haliovirga abyssi</name>
    <dbReference type="NCBI Taxonomy" id="2996794"/>
    <lineage>
        <taxon>Bacteria</taxon>
        <taxon>Fusobacteriati</taxon>
        <taxon>Fusobacteriota</taxon>
        <taxon>Fusobacteriia</taxon>
        <taxon>Fusobacteriales</taxon>
        <taxon>Haliovirgaceae</taxon>
        <taxon>Haliovirga</taxon>
    </lineage>
</organism>
<name>A0AAU9DRW1_9FUSO</name>
<evidence type="ECO:0000259" key="1">
    <source>
        <dbReference type="Pfam" id="PF04248"/>
    </source>
</evidence>
<accession>A0AAU9DRW1</accession>
<dbReference type="PANTHER" id="PTHR34310">
    <property type="entry name" value="DUF427 DOMAIN PROTEIN (AFU_ORTHOLOGUE AFUA_3G02220)"/>
    <property type="match status" value="1"/>
</dbReference>
<reference evidence="2 3" key="1">
    <citation type="submission" date="2022-11" db="EMBL/GenBank/DDBJ databases">
        <title>Haliovirga abyssi gen. nov., sp. nov., a mesophilic fermentative bacterium isolated from the Iheya North hydrothermal field and the proposal of Haliovirgaceae fam. nov.</title>
        <authorList>
            <person name="Miyazaki U."/>
            <person name="Tame A."/>
            <person name="Miyazaki J."/>
            <person name="Takai K."/>
            <person name="Sawayama S."/>
            <person name="Kitajima M."/>
            <person name="Okamoto A."/>
            <person name="Nakagawa S."/>
        </authorList>
    </citation>
    <scope>NUCLEOTIDE SEQUENCE [LARGE SCALE GENOMIC DNA]</scope>
    <source>
        <strain evidence="2 3">IC12</strain>
    </source>
</reference>
<dbReference type="KEGG" id="haby:HLVA_02730"/>
<dbReference type="Pfam" id="PF04248">
    <property type="entry name" value="NTP_transf_9"/>
    <property type="match status" value="1"/>
</dbReference>
<dbReference type="PANTHER" id="PTHR34310:SF5">
    <property type="entry name" value="DUF427 DOMAIN PROTEIN (AFU_ORTHOLOGUE AFUA_3G02220)"/>
    <property type="match status" value="1"/>
</dbReference>
<dbReference type="InterPro" id="IPR007361">
    <property type="entry name" value="DUF427"/>
</dbReference>
<protein>
    <recommendedName>
        <fullName evidence="1">DUF427 domain-containing protein</fullName>
    </recommendedName>
</protein>
<evidence type="ECO:0000313" key="3">
    <source>
        <dbReference type="Proteomes" id="UP001321582"/>
    </source>
</evidence>
<dbReference type="InterPro" id="IPR038694">
    <property type="entry name" value="DUF427_sf"/>
</dbReference>
<dbReference type="Proteomes" id="UP001321582">
    <property type="component" value="Chromosome"/>
</dbReference>
<dbReference type="Gene3D" id="2.170.150.40">
    <property type="entry name" value="Domain of unknown function (DUF427)"/>
    <property type="match status" value="1"/>
</dbReference>
<keyword evidence="3" id="KW-1185">Reference proteome</keyword>
<evidence type="ECO:0000313" key="2">
    <source>
        <dbReference type="EMBL" id="BDU49704.1"/>
    </source>
</evidence>
<sequence length="96" mass="11176">MIKVMFNNTLIAETNNCIAVEGNYYFPLEDVMIKYLGKSDYHTVCPWKGDGSYYNLKAEGKVVENAAWYYPEPKEEAKKIKNYIAFDKKVFNISEE</sequence>
<dbReference type="AlphaFoldDB" id="A0AAU9DRW1"/>
<proteinExistence type="predicted"/>
<gene>
    <name evidence="2" type="ORF">HLVA_02730</name>
</gene>